<evidence type="ECO:0000259" key="5">
    <source>
        <dbReference type="Pfam" id="PF00561"/>
    </source>
</evidence>
<evidence type="ECO:0000313" key="8">
    <source>
        <dbReference type="Proteomes" id="UP001233999"/>
    </source>
</evidence>
<dbReference type="AlphaFoldDB" id="A0AAD7ZKW6"/>
<dbReference type="GO" id="GO:0004620">
    <property type="term" value="F:phospholipase activity"/>
    <property type="evidence" value="ECO:0007669"/>
    <property type="project" value="TreeGrafter"/>
</dbReference>
<dbReference type="GO" id="GO:0047372">
    <property type="term" value="F:monoacylglycerol lipase activity"/>
    <property type="evidence" value="ECO:0007669"/>
    <property type="project" value="TreeGrafter"/>
</dbReference>
<keyword evidence="4" id="KW-0472">Membrane</keyword>
<evidence type="ECO:0000259" key="6">
    <source>
        <dbReference type="Pfam" id="PF22990"/>
    </source>
</evidence>
<dbReference type="PANTHER" id="PTHR12277:SF72">
    <property type="entry name" value="BAT5L PROTEIN"/>
    <property type="match status" value="1"/>
</dbReference>
<reference evidence="7" key="1">
    <citation type="journal article" date="2023" name="IScience">
        <title>Live-bearing cockroach genome reveals convergent evolutionary mechanisms linked to viviparity in insects and beyond.</title>
        <authorList>
            <person name="Fouks B."/>
            <person name="Harrison M.C."/>
            <person name="Mikhailova A.A."/>
            <person name="Marchal E."/>
            <person name="English S."/>
            <person name="Carruthers M."/>
            <person name="Jennings E.C."/>
            <person name="Chiamaka E.L."/>
            <person name="Frigard R.A."/>
            <person name="Pippel M."/>
            <person name="Attardo G.M."/>
            <person name="Benoit J.B."/>
            <person name="Bornberg-Bauer E."/>
            <person name="Tobe S.S."/>
        </authorList>
    </citation>
    <scope>NUCLEOTIDE SEQUENCE</scope>
    <source>
        <strain evidence="7">Stay&amp;Tobe</strain>
    </source>
</reference>
<keyword evidence="4" id="KW-0812">Transmembrane</keyword>
<evidence type="ECO:0000256" key="4">
    <source>
        <dbReference type="SAM" id="Phobius"/>
    </source>
</evidence>
<reference evidence="7" key="2">
    <citation type="submission" date="2023-05" db="EMBL/GenBank/DDBJ databases">
        <authorList>
            <person name="Fouks B."/>
        </authorList>
    </citation>
    <scope>NUCLEOTIDE SEQUENCE</scope>
    <source>
        <strain evidence="7">Stay&amp;Tobe</strain>
        <tissue evidence="7">Testes</tissue>
    </source>
</reference>
<proteinExistence type="inferred from homology"/>
<keyword evidence="8" id="KW-1185">Reference proteome</keyword>
<organism evidence="7 8">
    <name type="scientific">Diploptera punctata</name>
    <name type="common">Pacific beetle cockroach</name>
    <dbReference type="NCBI Taxonomy" id="6984"/>
    <lineage>
        <taxon>Eukaryota</taxon>
        <taxon>Metazoa</taxon>
        <taxon>Ecdysozoa</taxon>
        <taxon>Arthropoda</taxon>
        <taxon>Hexapoda</taxon>
        <taxon>Insecta</taxon>
        <taxon>Pterygota</taxon>
        <taxon>Neoptera</taxon>
        <taxon>Polyneoptera</taxon>
        <taxon>Dictyoptera</taxon>
        <taxon>Blattodea</taxon>
        <taxon>Blaberoidea</taxon>
        <taxon>Blaberidae</taxon>
        <taxon>Diplopterinae</taxon>
        <taxon>Diploptera</taxon>
    </lineage>
</organism>
<evidence type="ECO:0000256" key="3">
    <source>
        <dbReference type="ARBA" id="ARBA00023098"/>
    </source>
</evidence>
<name>A0AAD7ZKW6_DIPPU</name>
<dbReference type="EMBL" id="JASPKZ010007832">
    <property type="protein sequence ID" value="KAJ9581972.1"/>
    <property type="molecule type" value="Genomic_DNA"/>
</dbReference>
<dbReference type="GO" id="GO:0052651">
    <property type="term" value="P:monoacylglycerol catabolic process"/>
    <property type="evidence" value="ECO:0007669"/>
    <property type="project" value="TreeGrafter"/>
</dbReference>
<dbReference type="InterPro" id="IPR054518">
    <property type="entry name" value="ABHD16_N"/>
</dbReference>
<protein>
    <submittedName>
        <fullName evidence="7">Uncharacterized protein</fullName>
    </submittedName>
</protein>
<evidence type="ECO:0000256" key="1">
    <source>
        <dbReference type="ARBA" id="ARBA00009709"/>
    </source>
</evidence>
<keyword evidence="2" id="KW-0378">Hydrolase</keyword>
<comment type="caution">
    <text evidence="7">The sequence shown here is derived from an EMBL/GenBank/DDBJ whole genome shotgun (WGS) entry which is preliminary data.</text>
</comment>
<feature type="transmembrane region" description="Helical" evidence="4">
    <location>
        <begin position="66"/>
        <end position="90"/>
    </location>
</feature>
<accession>A0AAD7ZKW6</accession>
<keyword evidence="4" id="KW-1133">Transmembrane helix</keyword>
<dbReference type="PANTHER" id="PTHR12277">
    <property type="entry name" value="ALPHA/BETA HYDROLASE DOMAIN-CONTAINING PROTEIN"/>
    <property type="match status" value="1"/>
</dbReference>
<dbReference type="GO" id="GO:0012505">
    <property type="term" value="C:endomembrane system"/>
    <property type="evidence" value="ECO:0007669"/>
    <property type="project" value="TreeGrafter"/>
</dbReference>
<comment type="similarity">
    <text evidence="1">Belongs to the AB hydrolase superfamily. ABHD16 family.</text>
</comment>
<dbReference type="InterPro" id="IPR029058">
    <property type="entry name" value="AB_hydrolase_fold"/>
</dbReference>
<dbReference type="Pfam" id="PF22990">
    <property type="entry name" value="ABHD16_N"/>
    <property type="match status" value="1"/>
</dbReference>
<dbReference type="Proteomes" id="UP001233999">
    <property type="component" value="Unassembled WGS sequence"/>
</dbReference>
<dbReference type="FunFam" id="3.40.50.1820:FF:000074">
    <property type="entry name" value="Abhydrolase domain containing 16A"/>
    <property type="match status" value="1"/>
</dbReference>
<sequence>MAAVKLIWQCMFSPRLYKVYDDRRADALYEAGHLERWGDQLFVMWNISLYTSPILATVLYRRGYFVFDGIVTIAKFLTGVGLILAASYCLRSLGRANNPTYISFLNSLNAAKKDLNRDTKRALSRYDFEFYAWPIEFKWSDIEGDETKHRLYVDRPSPRRTAMEWLFAMPCQIVSYVVAHTFGLRLVYPGSISMLQYVMAPILLQGRIKLVNESQAERFKLRTRDGNQVDTMFVDRRNKHANGSTLVICSEGNAGFYEIGIMVTPLEAGYSVLGWNHPGFGGSSGMPYPDQELNAIDIVMQFAINRLNFQPENILLFGWSIGGYPTSWAAMNYPDVKGVILDATFDDIVALAILRMPSSLEPLVRKTIRDYINLNNYQQLSKYSGPLLLIRRTEDEVICTEEMKLSSNRGNNLLVKLLKYRYPKIFDDEGVVLLNTWLAADINQQSVFWSKYDIDEDLCTSTLVSYITEHSNSYPSMVGEGFTQDMKAQMVLFLAHKYMIDFRSTHCTPLPANLFRLPWELSSELEYVKFYTFLLRKLKQWNLVKTVVNDLEK</sequence>
<evidence type="ECO:0000256" key="2">
    <source>
        <dbReference type="ARBA" id="ARBA00022801"/>
    </source>
</evidence>
<dbReference type="InterPro" id="IPR000073">
    <property type="entry name" value="AB_hydrolase_1"/>
</dbReference>
<dbReference type="GO" id="GO:0006660">
    <property type="term" value="P:phosphatidylserine catabolic process"/>
    <property type="evidence" value="ECO:0007669"/>
    <property type="project" value="TreeGrafter"/>
</dbReference>
<feature type="non-terminal residue" evidence="7">
    <location>
        <position position="1"/>
    </location>
</feature>
<dbReference type="SUPFAM" id="SSF53474">
    <property type="entry name" value="alpha/beta-Hydrolases"/>
    <property type="match status" value="1"/>
</dbReference>
<feature type="domain" description="AB hydrolase-1" evidence="5">
    <location>
        <begin position="249"/>
        <end position="346"/>
    </location>
</feature>
<keyword evidence="3" id="KW-0443">Lipid metabolism</keyword>
<dbReference type="Pfam" id="PF00561">
    <property type="entry name" value="Abhydrolase_1"/>
    <property type="match status" value="1"/>
</dbReference>
<feature type="domain" description="Phosphatidylserine Lipase ABHD16 N-terminal" evidence="6">
    <location>
        <begin position="6"/>
        <end position="129"/>
    </location>
</feature>
<gene>
    <name evidence="7" type="ORF">L9F63_003662</name>
</gene>
<dbReference type="Gene3D" id="3.40.50.1820">
    <property type="entry name" value="alpha/beta hydrolase"/>
    <property type="match status" value="1"/>
</dbReference>
<evidence type="ECO:0000313" key="7">
    <source>
        <dbReference type="EMBL" id="KAJ9581972.1"/>
    </source>
</evidence>